<dbReference type="Proteomes" id="UP001589813">
    <property type="component" value="Unassembled WGS sequence"/>
</dbReference>
<comment type="similarity">
    <text evidence="3">Belongs to the methyl-accepting chemotaxis (MCP) protein family.</text>
</comment>
<dbReference type="PANTHER" id="PTHR32089">
    <property type="entry name" value="METHYL-ACCEPTING CHEMOTAXIS PROTEIN MCPB"/>
    <property type="match status" value="1"/>
</dbReference>
<dbReference type="InterPro" id="IPR004089">
    <property type="entry name" value="MCPsignal_dom"/>
</dbReference>
<keyword evidence="2 4" id="KW-0807">Transducer</keyword>
<dbReference type="EMBL" id="JBHLXP010000003">
    <property type="protein sequence ID" value="MFC0049411.1"/>
    <property type="molecule type" value="Genomic_DNA"/>
</dbReference>
<dbReference type="Gene3D" id="6.10.340.10">
    <property type="match status" value="1"/>
</dbReference>
<dbReference type="SUPFAM" id="SSF58104">
    <property type="entry name" value="Methyl-accepting chemotaxis protein (MCP) signaling domain"/>
    <property type="match status" value="1"/>
</dbReference>
<name>A0ABV6BEW2_9GAMM</name>
<evidence type="ECO:0000256" key="4">
    <source>
        <dbReference type="PROSITE-ProRule" id="PRU00284"/>
    </source>
</evidence>
<evidence type="ECO:0000313" key="9">
    <source>
        <dbReference type="Proteomes" id="UP001589813"/>
    </source>
</evidence>
<evidence type="ECO:0000313" key="8">
    <source>
        <dbReference type="EMBL" id="MFC0049411.1"/>
    </source>
</evidence>
<keyword evidence="5" id="KW-0472">Membrane</keyword>
<organism evidence="8 9">
    <name type="scientific">Rheinheimera tilapiae</name>
    <dbReference type="NCBI Taxonomy" id="875043"/>
    <lineage>
        <taxon>Bacteria</taxon>
        <taxon>Pseudomonadati</taxon>
        <taxon>Pseudomonadota</taxon>
        <taxon>Gammaproteobacteria</taxon>
        <taxon>Chromatiales</taxon>
        <taxon>Chromatiaceae</taxon>
        <taxon>Rheinheimera</taxon>
    </lineage>
</organism>
<dbReference type="SMART" id="SM00283">
    <property type="entry name" value="MA"/>
    <property type="match status" value="1"/>
</dbReference>
<feature type="domain" description="HAMP" evidence="7">
    <location>
        <begin position="63"/>
        <end position="110"/>
    </location>
</feature>
<gene>
    <name evidence="8" type="ORF">ACFFJP_14030</name>
</gene>
<dbReference type="InterPro" id="IPR003660">
    <property type="entry name" value="HAMP_dom"/>
</dbReference>
<keyword evidence="5" id="KW-1133">Transmembrane helix</keyword>
<evidence type="ECO:0000256" key="2">
    <source>
        <dbReference type="ARBA" id="ARBA00023224"/>
    </source>
</evidence>
<dbReference type="RefSeq" id="WP_377245189.1">
    <property type="nucleotide sequence ID" value="NZ_JBHLXP010000003.1"/>
</dbReference>
<dbReference type="PROSITE" id="PS50111">
    <property type="entry name" value="CHEMOTAXIS_TRANSDUC_2"/>
    <property type="match status" value="1"/>
</dbReference>
<evidence type="ECO:0000259" key="6">
    <source>
        <dbReference type="PROSITE" id="PS50111"/>
    </source>
</evidence>
<keyword evidence="9" id="KW-1185">Reference proteome</keyword>
<comment type="subcellular location">
    <subcellularLocation>
        <location evidence="1">Membrane</location>
    </subcellularLocation>
</comment>
<evidence type="ECO:0000256" key="3">
    <source>
        <dbReference type="ARBA" id="ARBA00029447"/>
    </source>
</evidence>
<evidence type="ECO:0000256" key="1">
    <source>
        <dbReference type="ARBA" id="ARBA00004370"/>
    </source>
</evidence>
<reference evidence="8 9" key="1">
    <citation type="submission" date="2024-09" db="EMBL/GenBank/DDBJ databases">
        <authorList>
            <person name="Sun Q."/>
            <person name="Mori K."/>
        </authorList>
    </citation>
    <scope>NUCLEOTIDE SEQUENCE [LARGE SCALE GENOMIC DNA]</scope>
    <source>
        <strain evidence="8 9">KCTC 23315</strain>
    </source>
</reference>
<dbReference type="Pfam" id="PF13682">
    <property type="entry name" value="CZB"/>
    <property type="match status" value="1"/>
</dbReference>
<proteinExistence type="inferred from homology"/>
<evidence type="ECO:0000259" key="7">
    <source>
        <dbReference type="PROSITE" id="PS50885"/>
    </source>
</evidence>
<dbReference type="PANTHER" id="PTHR32089:SF112">
    <property type="entry name" value="LYSOZYME-LIKE PROTEIN-RELATED"/>
    <property type="match status" value="1"/>
</dbReference>
<feature type="domain" description="Methyl-accepting transducer" evidence="6">
    <location>
        <begin position="178"/>
        <end position="390"/>
    </location>
</feature>
<dbReference type="Gene3D" id="1.20.120.30">
    <property type="entry name" value="Aspartate receptor, ligand-binding domain"/>
    <property type="match status" value="1"/>
</dbReference>
<dbReference type="Pfam" id="PF00015">
    <property type="entry name" value="MCPsignal"/>
    <property type="match status" value="1"/>
</dbReference>
<sequence>MKNLFWGSKFALLLVSFNLILLLILALNSIPAVPWFVSWGLYGLTVIASFLAFRRVAVPLGVLQQIRDILKNARDGDFSARITKVPNMGEVGQVAWEVNEMFDQLETYFREVGTTFARVEQERFGRPAQSDGMCGGFHQSLIDINKAIEHVEQNYRNVVKNRLLSSMQSMNAVNTKGNLHMTQQDLSQITDQIVQIGQIATATAERATDSSQTIQQVLQSFAVNKQRTEQSRDAVIALNAMGAQINGILDLIGNIADQTNLLALNAAIEAARAGGHGRGFAVVAQEVKTLAEHTKKATGDINQVVGQFQRQSEGILHHQQQLNDSAGIMMQQLDSLQQSFVALAVNAEQAQQQVQKARITTFTSLVKVDHIVYKQNAYAAFNAGTQSQEATAVKVDHQHCRMGKWYQADGLALFGHLPSYRALEQPHQQVHHSVHQMLDSIDLDWQRESAVQEHILSCYSNMESASQAVFVGLNALQQEAQAEFDAHH</sequence>
<accession>A0ABV6BEW2</accession>
<dbReference type="PROSITE" id="PS50885">
    <property type="entry name" value="HAMP"/>
    <property type="match status" value="1"/>
</dbReference>
<dbReference type="InterPro" id="IPR025991">
    <property type="entry name" value="Chemoreceptor_zinc-bind_dom"/>
</dbReference>
<comment type="caution">
    <text evidence="8">The sequence shown here is derived from an EMBL/GenBank/DDBJ whole genome shotgun (WGS) entry which is preliminary data.</text>
</comment>
<protein>
    <submittedName>
        <fullName evidence="8">Methyl-accepting chemotaxis protein</fullName>
    </submittedName>
</protein>
<evidence type="ECO:0000256" key="5">
    <source>
        <dbReference type="SAM" id="Phobius"/>
    </source>
</evidence>
<feature type="transmembrane region" description="Helical" evidence="5">
    <location>
        <begin position="39"/>
        <end position="57"/>
    </location>
</feature>
<dbReference type="Gene3D" id="6.10.250.3200">
    <property type="match status" value="1"/>
</dbReference>
<keyword evidence="5" id="KW-0812">Transmembrane</keyword>